<reference evidence="3" key="1">
    <citation type="submission" date="2022-06" db="EMBL/GenBank/DDBJ databases">
        <title>Amycolatopsis iheyaensis sp. nov., a new species of the genus Amycolatopsis isolated from soil in Iheya island, Japan.</title>
        <authorList>
            <person name="Ngamcharungchit C."/>
            <person name="Kanto H."/>
            <person name="Take A."/>
            <person name="Intra B."/>
            <person name="Matsumoto A."/>
            <person name="Panbangred W."/>
            <person name="Inahashi Y."/>
        </authorList>
    </citation>
    <scope>NUCLEOTIDE SEQUENCE</scope>
    <source>
        <strain evidence="3">OK19-0408</strain>
    </source>
</reference>
<feature type="compositionally biased region" description="Low complexity" evidence="2">
    <location>
        <begin position="1204"/>
        <end position="1216"/>
    </location>
</feature>
<feature type="coiled-coil region" evidence="1">
    <location>
        <begin position="1095"/>
        <end position="1140"/>
    </location>
</feature>
<keyword evidence="1" id="KW-0175">Coiled coil</keyword>
<feature type="coiled-coil region" evidence="1">
    <location>
        <begin position="1222"/>
        <end position="1267"/>
    </location>
</feature>
<dbReference type="Proteomes" id="UP001144096">
    <property type="component" value="Unassembled WGS sequence"/>
</dbReference>
<dbReference type="InterPro" id="IPR027417">
    <property type="entry name" value="P-loop_NTPase"/>
</dbReference>
<dbReference type="SUPFAM" id="SSF52540">
    <property type="entry name" value="P-loop containing nucleoside triphosphate hydrolases"/>
    <property type="match status" value="1"/>
</dbReference>
<accession>A0A9X2NN86</accession>
<feature type="region of interest" description="Disordered" evidence="2">
    <location>
        <begin position="357"/>
        <end position="381"/>
    </location>
</feature>
<dbReference type="EMBL" id="JAMXQV010000036">
    <property type="protein sequence ID" value="MCR6489784.1"/>
    <property type="molecule type" value="Genomic_DNA"/>
</dbReference>
<evidence type="ECO:0000256" key="1">
    <source>
        <dbReference type="SAM" id="Coils"/>
    </source>
</evidence>
<evidence type="ECO:0000313" key="4">
    <source>
        <dbReference type="Proteomes" id="UP001144096"/>
    </source>
</evidence>
<feature type="region of interest" description="Disordered" evidence="2">
    <location>
        <begin position="967"/>
        <end position="1000"/>
    </location>
</feature>
<feature type="coiled-coil region" evidence="1">
    <location>
        <begin position="761"/>
        <end position="795"/>
    </location>
</feature>
<sequence>MPTAPQTDHGAPAVTGRWQPTRAGVLNSWKWADEEFHFADGWLAFIGRNGSGKSLTASQLVTVLLDGDTSQTALSVSGRAAGTLLSRHTDNRDREDKTGVWWLEYGRTDPQTGRTEYLTTGLWLRSSGQALLRAFFLVPGRVGQELTLHVDRNPTGIDSVAEQLAAHHGELFTDAPRLKPKAAAHLSTIGTEADYRTAVRTRVFAPLDEIQYDALLSVLRTLRSVRTAEKISAKDMLTVLTGALPALDQTRLTEIASAMQRIATLETQLADTKEQAKKLADTDRVYELYRQAVALTMAAALRSANTEFDNLTRSERAAEKKLEDANAAIAQAQSALDEANHSLQLREGDHRAAETAVRDHAGAELPHKEERARSLADSAEAAKERAGQAVVDAATAAQDAATAAQDAVDAQRSLTKITQELTTTAAKIQADGAVTNLAGATSELAKAGQLDPETAAVDVAAETLVETPLAWTENRQHKIKTVATALNGVETANGIAVATAEQHRKVEEEAGGHRDTLKECTASREEAERRVEAAVVAWQKSATHFPAVPDGLFDPDPVDGRVVPDRLVDWADQQTASIRQRLDTAGHEILKITAEQLRDQAVRDAATTRSIADRTAGEVERQRAREAAHLQESDVAAAQDAESAREAEAEHAREAEAAQLSRHEHFVEQLDSTESALDELRGWHAGVDRWRSALQHLDPTSLAGALPSIDAISQLRIDRTGEQLTRIALPVQVSEQTLELLVEFDDQALRTAVGNAGQVAIRRIDGQIAKAEAVIAGLDEELSAVTAELDQARQKPAPPPVPVWRTRTDGYPLWTLVDFRPEVGTQRRNACEGALLVAGLLDAVVTSDGRARAGDVVLSGREQPTGLTLADVLSPEPESPVASGQLNTLLRSISLDETDAGITTVRTGALTAAAPAGYVTRHIGATARERARAERVAWLEALHAELTQRRETAELDVTHQQAVLAEAVNERDSLPSSRPWQEARTRAQTTRLNAGRADGDATDRLVKAESARRAVLDRLREKEAARNRVLSDIQAELAAAAGKAETASEAAEAAAEHLARCNEATAQATAAWQDAVREQASADEQRAGFPPLTALVTAREDENEATNRLQGAQRNVVRIVEQLEYTRLETRKALKALNEAVDLGGGLSLPAERRALEAFADEVTHLAVQVRSWKEIVDRTQRLRTQARRTSETAADQRRRSRTAQGEAAKGSAAAVSAQAEVEQLRKLYGAAYEELRRALEEMTQAHQAAREEVDRIKDKITRAEVAAAGAKSTLEGIAPQRQQAEDTRERCLDRMYRLVDESVVPVAANIAVDDDGRPANLTAALAWGSALLATEPRGHSREELTKLLENRRLRLETEARKVSAALTRFDRQVTVQTIPGTDWRRAVVAAPDALSGEDLHTTVLTLHQTAEQLENDLRGDVKSTLKTSMFTALRREIATRRTAAEDLVRQIRATLEDVRTGVARVGVEVDWKVKKDPDAERMIDLVKALPSDETFEQMYEVLRQRLEDANGETWEARVAHTFDYRAWHEWVIKVTHASFGDGKTEAFRALTPRSNPLASFSTGEMRLATMLPLLAAAWSMYEAPGYAGPRMLFVDEMNAAFDPQNVRKLLGLLREWNFDVLSTAPEMSALLKAESGRVMIAQVTQSGSVGVSTPWLWTGSGQPVLVADRFRSGEARP</sequence>
<evidence type="ECO:0000313" key="3">
    <source>
        <dbReference type="EMBL" id="MCR6489784.1"/>
    </source>
</evidence>
<protein>
    <submittedName>
        <fullName evidence="3">Uncharacterized protein</fullName>
    </submittedName>
</protein>
<evidence type="ECO:0000256" key="2">
    <source>
        <dbReference type="SAM" id="MobiDB-lite"/>
    </source>
</evidence>
<dbReference type="RefSeq" id="WP_257926354.1">
    <property type="nucleotide sequence ID" value="NZ_JAMXQV010000036.1"/>
</dbReference>
<gene>
    <name evidence="3" type="ORF">M8542_43930</name>
</gene>
<comment type="caution">
    <text evidence="3">The sequence shown here is derived from an EMBL/GenBank/DDBJ whole genome shotgun (WGS) entry which is preliminary data.</text>
</comment>
<keyword evidence="4" id="KW-1185">Reference proteome</keyword>
<feature type="region of interest" description="Disordered" evidence="2">
    <location>
        <begin position="1183"/>
        <end position="1216"/>
    </location>
</feature>
<proteinExistence type="predicted"/>
<dbReference type="Pfam" id="PF13558">
    <property type="entry name" value="SbcC_Walker_B"/>
    <property type="match status" value="1"/>
</dbReference>
<feature type="compositionally biased region" description="Basic and acidic residues" evidence="2">
    <location>
        <begin position="1189"/>
        <end position="1198"/>
    </location>
</feature>
<name>A0A9X2NN86_9PSEU</name>
<feature type="coiled-coil region" evidence="1">
    <location>
        <begin position="255"/>
        <end position="342"/>
    </location>
</feature>
<organism evidence="3 4">
    <name type="scientific">Amycolatopsis iheyensis</name>
    <dbReference type="NCBI Taxonomy" id="2945988"/>
    <lineage>
        <taxon>Bacteria</taxon>
        <taxon>Bacillati</taxon>
        <taxon>Actinomycetota</taxon>
        <taxon>Actinomycetes</taxon>
        <taxon>Pseudonocardiales</taxon>
        <taxon>Pseudonocardiaceae</taxon>
        <taxon>Amycolatopsis</taxon>
    </lineage>
</organism>